<proteinExistence type="predicted"/>
<dbReference type="SUPFAM" id="SSF51101">
    <property type="entry name" value="Mannose-binding lectins"/>
    <property type="match status" value="1"/>
</dbReference>
<accession>A0A081A3N1</accession>
<dbReference type="EMBL" id="ANJA01001888">
    <property type="protein sequence ID" value="ETO73492.1"/>
    <property type="molecule type" value="Genomic_DNA"/>
</dbReference>
<comment type="caution">
    <text evidence="4">The sequence shown here is derived from an EMBL/GenBank/DDBJ whole genome shotgun (WGS) entry which is preliminary data.</text>
</comment>
<dbReference type="SMART" id="SM00915">
    <property type="entry name" value="Jacalin"/>
    <property type="match status" value="1"/>
</dbReference>
<dbReference type="Pfam" id="PF01419">
    <property type="entry name" value="Jacalin"/>
    <property type="match status" value="1"/>
</dbReference>
<feature type="domain" description="Jacalin-type lectin" evidence="3">
    <location>
        <begin position="110"/>
        <end position="254"/>
    </location>
</feature>
<dbReference type="Gene3D" id="2.100.10.30">
    <property type="entry name" value="Jacalin-like lectin domain"/>
    <property type="match status" value="1"/>
</dbReference>
<organism evidence="4 5">
    <name type="scientific">Phytophthora nicotianae P1976</name>
    <dbReference type="NCBI Taxonomy" id="1317066"/>
    <lineage>
        <taxon>Eukaryota</taxon>
        <taxon>Sar</taxon>
        <taxon>Stramenopiles</taxon>
        <taxon>Oomycota</taxon>
        <taxon>Peronosporomycetes</taxon>
        <taxon>Peronosporales</taxon>
        <taxon>Peronosporaceae</taxon>
        <taxon>Phytophthora</taxon>
    </lineage>
</organism>
<dbReference type="OrthoDB" id="107403at2759"/>
<feature type="compositionally biased region" description="Gly residues" evidence="1">
    <location>
        <begin position="53"/>
        <end position="78"/>
    </location>
</feature>
<evidence type="ECO:0000313" key="5">
    <source>
        <dbReference type="Proteomes" id="UP000028582"/>
    </source>
</evidence>
<dbReference type="AlphaFoldDB" id="A0A081A3N1"/>
<dbReference type="InterPro" id="IPR036404">
    <property type="entry name" value="Jacalin-like_lectin_dom_sf"/>
</dbReference>
<feature type="compositionally biased region" description="Basic and acidic residues" evidence="1">
    <location>
        <begin position="39"/>
        <end position="51"/>
    </location>
</feature>
<reference evidence="4 5" key="1">
    <citation type="submission" date="2013-11" db="EMBL/GenBank/DDBJ databases">
        <title>The Genome Sequence of Phytophthora parasitica P1976.</title>
        <authorList>
            <consortium name="The Broad Institute Genomics Platform"/>
            <person name="Russ C."/>
            <person name="Tyler B."/>
            <person name="Panabieres F."/>
            <person name="Shan W."/>
            <person name="Tripathy S."/>
            <person name="Grunwald N."/>
            <person name="Machado M."/>
            <person name="Johnson C.S."/>
            <person name="Walker B."/>
            <person name="Young S."/>
            <person name="Zeng Q."/>
            <person name="Gargeya S."/>
            <person name="Fitzgerald M."/>
            <person name="Haas B."/>
            <person name="Abouelleil A."/>
            <person name="Allen A.W."/>
            <person name="Alvarado L."/>
            <person name="Arachchi H.M."/>
            <person name="Berlin A.M."/>
            <person name="Chapman S.B."/>
            <person name="Gainer-Dewar J."/>
            <person name="Goldberg J."/>
            <person name="Griggs A."/>
            <person name="Gujja S."/>
            <person name="Hansen M."/>
            <person name="Howarth C."/>
            <person name="Imamovic A."/>
            <person name="Ireland A."/>
            <person name="Larimer J."/>
            <person name="McCowan C."/>
            <person name="Murphy C."/>
            <person name="Pearson M."/>
            <person name="Poon T.W."/>
            <person name="Priest M."/>
            <person name="Roberts A."/>
            <person name="Saif S."/>
            <person name="Shea T."/>
            <person name="Sisk P."/>
            <person name="Sykes S."/>
            <person name="Wortman J."/>
            <person name="Nusbaum C."/>
            <person name="Birren B."/>
        </authorList>
    </citation>
    <scope>NUCLEOTIDE SEQUENCE [LARGE SCALE GENOMIC DNA]</scope>
    <source>
        <strain evidence="4 5">P1976</strain>
    </source>
</reference>
<feature type="chain" id="PRO_5001753862" description="Jacalin-type lectin domain-containing protein" evidence="2">
    <location>
        <begin position="23"/>
        <end position="259"/>
    </location>
</feature>
<evidence type="ECO:0000259" key="3">
    <source>
        <dbReference type="PROSITE" id="PS51752"/>
    </source>
</evidence>
<feature type="region of interest" description="Disordered" evidence="1">
    <location>
        <begin position="99"/>
        <end position="119"/>
    </location>
</feature>
<name>A0A081A3N1_PHYNI</name>
<feature type="region of interest" description="Disordered" evidence="1">
    <location>
        <begin position="39"/>
        <end position="78"/>
    </location>
</feature>
<keyword evidence="2" id="KW-0732">Signal</keyword>
<dbReference type="PROSITE" id="PS51752">
    <property type="entry name" value="JACALIN_LECTIN"/>
    <property type="match status" value="1"/>
</dbReference>
<sequence length="259" mass="26372">MRVLHLVLVVAITLLSINNNVAITAKTALRSYSDDYTELRSDEADFEERRGGRGGGGGGRGGGGGGGGRGGGGGGGGGVARGGGGRVYRGGMGGHRGGGGVDGAALPPGTYVGPEFGGPHGEDFTDAALVKSGQKVLSINLRASERVDAVILTIVSPSGEESTLYHGGDGGELKKPLALAEGEYITVMEAHAGKQKGHTRVKYIKFTTNKGNFIEGGTRTDKIGTDTAKEGYQLGGFDGREGDEVDLISAIWTSIQPVA</sequence>
<feature type="signal peptide" evidence="2">
    <location>
        <begin position="1"/>
        <end position="22"/>
    </location>
</feature>
<protein>
    <recommendedName>
        <fullName evidence="3">Jacalin-type lectin domain-containing protein</fullName>
    </recommendedName>
</protein>
<evidence type="ECO:0000256" key="1">
    <source>
        <dbReference type="SAM" id="MobiDB-lite"/>
    </source>
</evidence>
<dbReference type="Proteomes" id="UP000028582">
    <property type="component" value="Unassembled WGS sequence"/>
</dbReference>
<gene>
    <name evidence="4" type="ORF">F444_10564</name>
</gene>
<evidence type="ECO:0000256" key="2">
    <source>
        <dbReference type="SAM" id="SignalP"/>
    </source>
</evidence>
<dbReference type="InterPro" id="IPR001229">
    <property type="entry name" value="Jacalin-like_lectin_dom"/>
</dbReference>
<evidence type="ECO:0000313" key="4">
    <source>
        <dbReference type="EMBL" id="ETO73492.1"/>
    </source>
</evidence>